<evidence type="ECO:0000313" key="4">
    <source>
        <dbReference type="Proteomes" id="UP000603457"/>
    </source>
</evidence>
<dbReference type="InterPro" id="IPR011009">
    <property type="entry name" value="Kinase-like_dom_sf"/>
</dbReference>
<feature type="domain" description="Protein kinase" evidence="2">
    <location>
        <begin position="37"/>
        <end position="302"/>
    </location>
</feature>
<dbReference type="Gene3D" id="1.10.510.10">
    <property type="entry name" value="Transferase(Phosphotransferase) domain 1"/>
    <property type="match status" value="1"/>
</dbReference>
<keyword evidence="1" id="KW-1133">Transmembrane helix</keyword>
<dbReference type="CDD" id="cd14014">
    <property type="entry name" value="STKc_PknB_like"/>
    <property type="match status" value="1"/>
</dbReference>
<dbReference type="SUPFAM" id="SSF56112">
    <property type="entry name" value="Protein kinase-like (PK-like)"/>
    <property type="match status" value="1"/>
</dbReference>
<reference evidence="3 4" key="1">
    <citation type="journal article" date="2020" name="ISME J.">
        <title>Comparative genomics reveals insights into cyanobacterial evolution and habitat adaptation.</title>
        <authorList>
            <person name="Chen M.Y."/>
            <person name="Teng W.K."/>
            <person name="Zhao L."/>
            <person name="Hu C.X."/>
            <person name="Zhou Y.K."/>
            <person name="Han B.P."/>
            <person name="Song L.R."/>
            <person name="Shu W.S."/>
        </authorList>
    </citation>
    <scope>NUCLEOTIDE SEQUENCE [LARGE SCALE GENOMIC DNA]</scope>
    <source>
        <strain evidence="3 4">FACHB-130</strain>
    </source>
</reference>
<feature type="transmembrane region" description="Helical" evidence="1">
    <location>
        <begin position="328"/>
        <end position="349"/>
    </location>
</feature>
<dbReference type="PANTHER" id="PTHR24361">
    <property type="entry name" value="MITOGEN-ACTIVATED KINASE KINASE KINASE"/>
    <property type="match status" value="1"/>
</dbReference>
<dbReference type="PROSITE" id="PS50011">
    <property type="entry name" value="PROTEIN_KINASE_DOM"/>
    <property type="match status" value="1"/>
</dbReference>
<evidence type="ECO:0000256" key="1">
    <source>
        <dbReference type="SAM" id="Phobius"/>
    </source>
</evidence>
<keyword evidence="1" id="KW-0472">Membrane</keyword>
<keyword evidence="3" id="KW-0723">Serine/threonine-protein kinase</keyword>
<dbReference type="RefSeq" id="WP_190966673.1">
    <property type="nucleotide sequence ID" value="NZ_JACJTB010000003.1"/>
</dbReference>
<gene>
    <name evidence="3" type="ORF">H6G74_05315</name>
</gene>
<name>A0ABR8FRQ9_9NOSO</name>
<proteinExistence type="predicted"/>
<dbReference type="SMART" id="SM00220">
    <property type="entry name" value="S_TKc"/>
    <property type="match status" value="1"/>
</dbReference>
<dbReference type="GO" id="GO:0004674">
    <property type="term" value="F:protein serine/threonine kinase activity"/>
    <property type="evidence" value="ECO:0007669"/>
    <property type="project" value="UniProtKB-KW"/>
</dbReference>
<keyword evidence="4" id="KW-1185">Reference proteome</keyword>
<keyword evidence="3" id="KW-0418">Kinase</keyword>
<sequence length="569" mass="64369">MSLCINPVCPKPNNQDNDKHRFCQSCGSPLELPGRYRVIRLLSDKTGFGKVYEAHTNDTPKILKVLREELSNDAAAIKIFQQEAAVLGQLHHPGIPKVDGYFQYQTRDGLILHCTAREKIDAWDLEQWMNQQQYRPISQTQAIAWLQQLAEILNLVHSKQYLHQDIQPSHIKLRSNGQLVLVDFGTSKEVSKQYLSQFNHSGEMTSIISSGYGALEQMQSQAVPQSDFFALGRTFTFLLTGRHPLDMYDGQKKLLQWRNFASHVSPGLLDLVDWLMATKITDRPNNAQEILQQLGEIEQQYVQLNLTSNLQEKHFSPTVAKTEIGDKLPLIAFLAALIVSLSLIGVMALGMRSPKISTLITQTQAPETKGKIEFFGYQEGRDSQGKTAEFSIAILSTEYKWLLNSNFQIQYNDQVVSVDFLKLNLEQESIQKIMEYPTEIISVGTATCEGNLAVAQRLALERAKQIQLLAQKLFKNTSSVKGYRLLNLGQFQRGKCPSNQDITDYQSSIIIIGVRKKSKGVIVDEALRYRLINQPFADFKLDDYSLGSVDKFTTIPQPILIRSRAANKW</sequence>
<dbReference type="NCBIfam" id="NF045510">
    <property type="entry name" value="4Cys_prefix_kin"/>
    <property type="match status" value="1"/>
</dbReference>
<accession>A0ABR8FRQ9</accession>
<keyword evidence="3" id="KW-0808">Transferase</keyword>
<comment type="caution">
    <text evidence="3">The sequence shown here is derived from an EMBL/GenBank/DDBJ whole genome shotgun (WGS) entry which is preliminary data.</text>
</comment>
<dbReference type="InterPro" id="IPR000719">
    <property type="entry name" value="Prot_kinase_dom"/>
</dbReference>
<evidence type="ECO:0000259" key="2">
    <source>
        <dbReference type="PROSITE" id="PS50011"/>
    </source>
</evidence>
<dbReference type="InterPro" id="IPR053235">
    <property type="entry name" value="Ser_Thr_kinase"/>
</dbReference>
<keyword evidence="1" id="KW-0812">Transmembrane</keyword>
<dbReference type="Gene3D" id="3.30.200.20">
    <property type="entry name" value="Phosphorylase Kinase, domain 1"/>
    <property type="match status" value="1"/>
</dbReference>
<evidence type="ECO:0000313" key="3">
    <source>
        <dbReference type="EMBL" id="MBD2593748.1"/>
    </source>
</evidence>
<dbReference type="Proteomes" id="UP000603457">
    <property type="component" value="Unassembled WGS sequence"/>
</dbReference>
<dbReference type="EMBL" id="JACJTB010000003">
    <property type="protein sequence ID" value="MBD2593748.1"/>
    <property type="molecule type" value="Genomic_DNA"/>
</dbReference>
<protein>
    <submittedName>
        <fullName evidence="3">Serine/threonine protein kinase</fullName>
    </submittedName>
</protein>
<dbReference type="Pfam" id="PF00069">
    <property type="entry name" value="Pkinase"/>
    <property type="match status" value="1"/>
</dbReference>
<organism evidence="3 4">
    <name type="scientific">Nostoc spongiaeforme FACHB-130</name>
    <dbReference type="NCBI Taxonomy" id="1357510"/>
    <lineage>
        <taxon>Bacteria</taxon>
        <taxon>Bacillati</taxon>
        <taxon>Cyanobacteriota</taxon>
        <taxon>Cyanophyceae</taxon>
        <taxon>Nostocales</taxon>
        <taxon>Nostocaceae</taxon>
        <taxon>Nostoc</taxon>
    </lineage>
</organism>